<dbReference type="NCBIfam" id="TIGR02175">
    <property type="entry name" value="PorC_KorC"/>
    <property type="match status" value="1"/>
</dbReference>
<dbReference type="SUPFAM" id="SSF53323">
    <property type="entry name" value="Pyruvate-ferredoxin oxidoreductase, PFOR, domain III"/>
    <property type="match status" value="1"/>
</dbReference>
<dbReference type="EC" id="1.2.7.1" evidence="1"/>
<evidence type="ECO:0000313" key="5">
    <source>
        <dbReference type="EMBL" id="KLK89315.1"/>
    </source>
</evidence>
<keyword evidence="5" id="KW-0670">Pyruvate</keyword>
<protein>
    <recommendedName>
        <fullName evidence="1">pyruvate synthase</fullName>
        <ecNumber evidence="1">1.2.7.1</ecNumber>
    </recommendedName>
</protein>
<keyword evidence="2 5" id="KW-0560">Oxidoreductase</keyword>
<dbReference type="InterPro" id="IPR019752">
    <property type="entry name" value="Pyrv/ketoisovalerate_OxRed_cat"/>
</dbReference>
<evidence type="ECO:0000256" key="1">
    <source>
        <dbReference type="ARBA" id="ARBA00012822"/>
    </source>
</evidence>
<dbReference type="NCBIfam" id="NF006321">
    <property type="entry name" value="PRK08534.1"/>
    <property type="match status" value="1"/>
</dbReference>
<reference evidence="5 6" key="1">
    <citation type="journal article" date="2015" name="Int. J. Syst. Evol. Microbiol.">
        <title>Methanoculleus sediminis sp. nov., a methanogen from sediments near a submarine mud volcano.</title>
        <authorList>
            <person name="Chen S.C."/>
            <person name="Chen M.F."/>
            <person name="Lai M.C."/>
            <person name="Weng C.Y."/>
            <person name="Wu S.Y."/>
            <person name="Lin S."/>
            <person name="Yang T.F."/>
            <person name="Chen P.C."/>
        </authorList>
    </citation>
    <scope>NUCLEOTIDE SEQUENCE [LARGE SCALE GENOMIC DNA]</scope>
    <source>
        <strain evidence="5 6">S3Fa</strain>
    </source>
</reference>
<dbReference type="InterPro" id="IPR011894">
    <property type="entry name" value="PorC_KorC"/>
</dbReference>
<comment type="catalytic activity">
    <reaction evidence="3">
        <text>2 oxidized [2Fe-2S]-[ferredoxin] + pyruvate + CoA = 2 reduced [2Fe-2S]-[ferredoxin] + acetyl-CoA + CO2 + H(+)</text>
        <dbReference type="Rhea" id="RHEA:12765"/>
        <dbReference type="Rhea" id="RHEA-COMP:10000"/>
        <dbReference type="Rhea" id="RHEA-COMP:10001"/>
        <dbReference type="ChEBI" id="CHEBI:15361"/>
        <dbReference type="ChEBI" id="CHEBI:15378"/>
        <dbReference type="ChEBI" id="CHEBI:16526"/>
        <dbReference type="ChEBI" id="CHEBI:33737"/>
        <dbReference type="ChEBI" id="CHEBI:33738"/>
        <dbReference type="ChEBI" id="CHEBI:57287"/>
        <dbReference type="ChEBI" id="CHEBI:57288"/>
        <dbReference type="EC" id="1.2.7.1"/>
    </reaction>
</comment>
<dbReference type="RefSeq" id="WP_048180504.1">
    <property type="nucleotide sequence ID" value="NZ_JXOJ01000001.1"/>
</dbReference>
<gene>
    <name evidence="5" type="ORF">SZ63_02530</name>
</gene>
<dbReference type="EMBL" id="JXOJ01000001">
    <property type="protein sequence ID" value="KLK89315.1"/>
    <property type="molecule type" value="Genomic_DNA"/>
</dbReference>
<evidence type="ECO:0000256" key="3">
    <source>
        <dbReference type="ARBA" id="ARBA00049357"/>
    </source>
</evidence>
<dbReference type="Proteomes" id="UP000035301">
    <property type="component" value="Unassembled WGS sequence"/>
</dbReference>
<evidence type="ECO:0000256" key="2">
    <source>
        <dbReference type="ARBA" id="ARBA00023002"/>
    </source>
</evidence>
<name>A0A0H1R2A6_9EURY</name>
<keyword evidence="6" id="KW-1185">Reference proteome</keyword>
<organism evidence="5 6">
    <name type="scientific">Methanoculleus sediminis</name>
    <dbReference type="NCBI Taxonomy" id="1550566"/>
    <lineage>
        <taxon>Archaea</taxon>
        <taxon>Methanobacteriati</taxon>
        <taxon>Methanobacteriota</taxon>
        <taxon>Stenosarchaea group</taxon>
        <taxon>Methanomicrobia</taxon>
        <taxon>Methanomicrobiales</taxon>
        <taxon>Methanomicrobiaceae</taxon>
        <taxon>Methanoculleus</taxon>
    </lineage>
</organism>
<evidence type="ECO:0000259" key="4">
    <source>
        <dbReference type="Pfam" id="PF01558"/>
    </source>
</evidence>
<proteinExistence type="predicted"/>
<dbReference type="STRING" id="1550566.SZ63_02530"/>
<dbReference type="GO" id="GO:0019164">
    <property type="term" value="F:pyruvate synthase activity"/>
    <property type="evidence" value="ECO:0007669"/>
    <property type="project" value="UniProtKB-EC"/>
</dbReference>
<dbReference type="PATRIC" id="fig|1550566.3.peg.538"/>
<comment type="caution">
    <text evidence="5">The sequence shown here is derived from an EMBL/GenBank/DDBJ whole genome shotgun (WGS) entry which is preliminary data.</text>
</comment>
<sequence>MRELRIHGRGGQGSVTAAELIAYAAFEGGVFSQAFPAFGVERRGAPVQAFVRFSDEKIRLRSQIYEPDYIIVQDPTLIGDVDVFNGMKAGGIAIVNTEKSDFDSGVPEGVKVYTIDATTIALEELGVPITNTTLMGAFAAATGEIGLEPLEHALRSRFSGSMADKNVRAAERAYNQIGGAA</sequence>
<dbReference type="AlphaFoldDB" id="A0A0H1R2A6"/>
<dbReference type="InterPro" id="IPR051626">
    <property type="entry name" value="Oxidoreductase_gamma_subunit"/>
</dbReference>
<dbReference type="Pfam" id="PF01558">
    <property type="entry name" value="POR"/>
    <property type="match status" value="1"/>
</dbReference>
<dbReference type="PANTHER" id="PTHR43366:SF1">
    <property type="entry name" value="PYRUVATE SYNTHASE SUBUNIT PORC"/>
    <property type="match status" value="1"/>
</dbReference>
<dbReference type="OrthoDB" id="372091at2157"/>
<dbReference type="Gene3D" id="3.40.920.10">
    <property type="entry name" value="Pyruvate-ferredoxin oxidoreductase, PFOR, domain III"/>
    <property type="match status" value="1"/>
</dbReference>
<dbReference type="InterPro" id="IPR002869">
    <property type="entry name" value="Pyrv_flavodox_OxRed_cen"/>
</dbReference>
<evidence type="ECO:0000313" key="6">
    <source>
        <dbReference type="Proteomes" id="UP000035301"/>
    </source>
</evidence>
<accession>A0A0H1R2A6</accession>
<dbReference type="PANTHER" id="PTHR43366">
    <property type="entry name" value="PYRUVATE SYNTHASE SUBUNIT PORC"/>
    <property type="match status" value="1"/>
</dbReference>
<feature type="domain" description="Pyruvate/ketoisovalerate oxidoreductase catalytic" evidence="4">
    <location>
        <begin position="10"/>
        <end position="175"/>
    </location>
</feature>